<name>A0A2W5A3Z3_9BACT</name>
<evidence type="ECO:0000256" key="3">
    <source>
        <dbReference type="ARBA" id="ARBA00019010"/>
    </source>
</evidence>
<keyword evidence="4" id="KW-0963">Cytoplasm</keyword>
<evidence type="ECO:0000256" key="1">
    <source>
        <dbReference type="ARBA" id="ARBA00004496"/>
    </source>
</evidence>
<dbReference type="EMBL" id="QFNK01000070">
    <property type="protein sequence ID" value="PZO87169.1"/>
    <property type="molecule type" value="Genomic_DNA"/>
</dbReference>
<reference evidence="11 12" key="1">
    <citation type="submission" date="2017-08" db="EMBL/GenBank/DDBJ databases">
        <title>Infants hospitalized years apart are colonized by the same room-sourced microbial strains.</title>
        <authorList>
            <person name="Brooks B."/>
            <person name="Olm M.R."/>
            <person name="Firek B.A."/>
            <person name="Baker R."/>
            <person name="Thomas B.C."/>
            <person name="Morowitz M.J."/>
            <person name="Banfield J.F."/>
        </authorList>
    </citation>
    <scope>NUCLEOTIDE SEQUENCE [LARGE SCALE GENOMIC DNA]</scope>
    <source>
        <strain evidence="11">S2_018_000_R2_104</strain>
    </source>
</reference>
<evidence type="ECO:0000256" key="10">
    <source>
        <dbReference type="ARBA" id="ARBA00032441"/>
    </source>
</evidence>
<keyword evidence="9" id="KW-0460">Magnesium</keyword>
<sequence>MPVFDVASEDETKAVAAKLAAAAQGGDVYCLHGNLGAGKSFFARNFIRALCGENTEVPSPTFTLVQTYDNAKAPIWHFDLYRLSDPEEIFETGWEEALDGGITLVEWPERLGPYLPAKAKHIHIETTGATSRRITIDE</sequence>
<evidence type="ECO:0000256" key="2">
    <source>
        <dbReference type="ARBA" id="ARBA00007599"/>
    </source>
</evidence>
<gene>
    <name evidence="11" type="ORF">DI626_04640</name>
</gene>
<dbReference type="AlphaFoldDB" id="A0A2W5A3Z3"/>
<evidence type="ECO:0000256" key="9">
    <source>
        <dbReference type="ARBA" id="ARBA00022842"/>
    </source>
</evidence>
<proteinExistence type="inferred from homology"/>
<dbReference type="GO" id="GO:0005524">
    <property type="term" value="F:ATP binding"/>
    <property type="evidence" value="ECO:0007669"/>
    <property type="project" value="UniProtKB-KW"/>
</dbReference>
<keyword evidence="6" id="KW-0479">Metal-binding</keyword>
<dbReference type="GO" id="GO:0016740">
    <property type="term" value="F:transferase activity"/>
    <property type="evidence" value="ECO:0007669"/>
    <property type="project" value="UniProtKB-KW"/>
</dbReference>
<accession>A0A2W5A3Z3</accession>
<dbReference type="InterPro" id="IPR027417">
    <property type="entry name" value="P-loop_NTPase"/>
</dbReference>
<dbReference type="NCBIfam" id="TIGR00150">
    <property type="entry name" value="T6A_YjeE"/>
    <property type="match status" value="1"/>
</dbReference>
<evidence type="ECO:0000256" key="7">
    <source>
        <dbReference type="ARBA" id="ARBA00022741"/>
    </source>
</evidence>
<keyword evidence="11" id="KW-0808">Transferase</keyword>
<keyword evidence="8" id="KW-0067">ATP-binding</keyword>
<dbReference type="Pfam" id="PF02367">
    <property type="entry name" value="TsaE"/>
    <property type="match status" value="1"/>
</dbReference>
<dbReference type="Proteomes" id="UP000249557">
    <property type="component" value="Unassembled WGS sequence"/>
</dbReference>
<organism evidence="11 12">
    <name type="scientific">Micavibrio aeruginosavorus</name>
    <dbReference type="NCBI Taxonomy" id="349221"/>
    <lineage>
        <taxon>Bacteria</taxon>
        <taxon>Pseudomonadati</taxon>
        <taxon>Bdellovibrionota</taxon>
        <taxon>Bdellovibrionia</taxon>
        <taxon>Bdellovibrionales</taxon>
        <taxon>Pseudobdellovibrionaceae</taxon>
        <taxon>Micavibrio</taxon>
    </lineage>
</organism>
<dbReference type="InterPro" id="IPR003442">
    <property type="entry name" value="T6A_TsaE"/>
</dbReference>
<protein>
    <recommendedName>
        <fullName evidence="3">tRNA threonylcarbamoyladenosine biosynthesis protein TsaE</fullName>
    </recommendedName>
    <alternativeName>
        <fullName evidence="10">t(6)A37 threonylcarbamoyladenosine biosynthesis protein TsaE</fullName>
    </alternativeName>
</protein>
<dbReference type="Gene3D" id="3.40.50.300">
    <property type="entry name" value="P-loop containing nucleotide triphosphate hydrolases"/>
    <property type="match status" value="1"/>
</dbReference>
<dbReference type="GO" id="GO:0005737">
    <property type="term" value="C:cytoplasm"/>
    <property type="evidence" value="ECO:0007669"/>
    <property type="project" value="UniProtKB-SubCell"/>
</dbReference>
<comment type="similarity">
    <text evidence="2">Belongs to the TsaE family.</text>
</comment>
<evidence type="ECO:0000256" key="5">
    <source>
        <dbReference type="ARBA" id="ARBA00022694"/>
    </source>
</evidence>
<evidence type="ECO:0000256" key="6">
    <source>
        <dbReference type="ARBA" id="ARBA00022723"/>
    </source>
</evidence>
<dbReference type="SUPFAM" id="SSF52540">
    <property type="entry name" value="P-loop containing nucleoside triphosphate hydrolases"/>
    <property type="match status" value="1"/>
</dbReference>
<dbReference type="PANTHER" id="PTHR33540">
    <property type="entry name" value="TRNA THREONYLCARBAMOYLADENOSINE BIOSYNTHESIS PROTEIN TSAE"/>
    <property type="match status" value="1"/>
</dbReference>
<keyword evidence="5" id="KW-0819">tRNA processing</keyword>
<comment type="subcellular location">
    <subcellularLocation>
        <location evidence="1">Cytoplasm</location>
    </subcellularLocation>
</comment>
<comment type="caution">
    <text evidence="11">The sequence shown here is derived from an EMBL/GenBank/DDBJ whole genome shotgun (WGS) entry which is preliminary data.</text>
</comment>
<evidence type="ECO:0000256" key="8">
    <source>
        <dbReference type="ARBA" id="ARBA00022840"/>
    </source>
</evidence>
<evidence type="ECO:0000313" key="11">
    <source>
        <dbReference type="EMBL" id="PZO87169.1"/>
    </source>
</evidence>
<dbReference type="GO" id="GO:0002949">
    <property type="term" value="P:tRNA threonylcarbamoyladenosine modification"/>
    <property type="evidence" value="ECO:0007669"/>
    <property type="project" value="InterPro"/>
</dbReference>
<evidence type="ECO:0000256" key="4">
    <source>
        <dbReference type="ARBA" id="ARBA00022490"/>
    </source>
</evidence>
<dbReference type="PANTHER" id="PTHR33540:SF2">
    <property type="entry name" value="TRNA THREONYLCARBAMOYLADENOSINE BIOSYNTHESIS PROTEIN TSAE"/>
    <property type="match status" value="1"/>
</dbReference>
<keyword evidence="7" id="KW-0547">Nucleotide-binding</keyword>
<dbReference type="GO" id="GO:0046872">
    <property type="term" value="F:metal ion binding"/>
    <property type="evidence" value="ECO:0007669"/>
    <property type="project" value="UniProtKB-KW"/>
</dbReference>
<evidence type="ECO:0000313" key="12">
    <source>
        <dbReference type="Proteomes" id="UP000249557"/>
    </source>
</evidence>